<dbReference type="Gene3D" id="1.10.238.10">
    <property type="entry name" value="EF-hand"/>
    <property type="match status" value="2"/>
</dbReference>
<dbReference type="OrthoDB" id="343296at2759"/>
<keyword evidence="3" id="KW-0106">Calcium</keyword>
<evidence type="ECO:0000313" key="6">
    <source>
        <dbReference type="EMBL" id="OCK84691.1"/>
    </source>
</evidence>
<dbReference type="PROSITE" id="PS00018">
    <property type="entry name" value="EF_HAND_1"/>
    <property type="match status" value="2"/>
</dbReference>
<dbReference type="InterPro" id="IPR011992">
    <property type="entry name" value="EF-hand-dom_pair"/>
</dbReference>
<feature type="domain" description="EF-hand" evidence="5">
    <location>
        <begin position="105"/>
        <end position="140"/>
    </location>
</feature>
<organism evidence="6 7">
    <name type="scientific">Lepidopterella palustris CBS 459.81</name>
    <dbReference type="NCBI Taxonomy" id="1314670"/>
    <lineage>
        <taxon>Eukaryota</taxon>
        <taxon>Fungi</taxon>
        <taxon>Dikarya</taxon>
        <taxon>Ascomycota</taxon>
        <taxon>Pezizomycotina</taxon>
        <taxon>Dothideomycetes</taxon>
        <taxon>Pleosporomycetidae</taxon>
        <taxon>Mytilinidiales</taxon>
        <taxon>Argynnaceae</taxon>
        <taxon>Lepidopterella</taxon>
    </lineage>
</organism>
<feature type="compositionally biased region" description="Polar residues" evidence="4">
    <location>
        <begin position="1"/>
        <end position="15"/>
    </location>
</feature>
<feature type="region of interest" description="Disordered" evidence="4">
    <location>
        <begin position="1"/>
        <end position="27"/>
    </location>
</feature>
<dbReference type="Proteomes" id="UP000250266">
    <property type="component" value="Unassembled WGS sequence"/>
</dbReference>
<dbReference type="AlphaFoldDB" id="A0A8E2EIM1"/>
<dbReference type="PROSITE" id="PS50222">
    <property type="entry name" value="EF_HAND_2"/>
    <property type="match status" value="2"/>
</dbReference>
<dbReference type="SMART" id="SM00054">
    <property type="entry name" value="EFh"/>
    <property type="match status" value="2"/>
</dbReference>
<protein>
    <recommendedName>
        <fullName evidence="1">Calmodulin</fullName>
    </recommendedName>
</protein>
<dbReference type="InterPro" id="IPR018247">
    <property type="entry name" value="EF_Hand_1_Ca_BS"/>
</dbReference>
<dbReference type="FunFam" id="1.10.238.10:FF:000001">
    <property type="entry name" value="Calmodulin 1"/>
    <property type="match status" value="1"/>
</dbReference>
<evidence type="ECO:0000313" key="7">
    <source>
        <dbReference type="Proteomes" id="UP000250266"/>
    </source>
</evidence>
<dbReference type="InterPro" id="IPR002048">
    <property type="entry name" value="EF_hand_dom"/>
</dbReference>
<evidence type="ECO:0000256" key="1">
    <source>
        <dbReference type="ARBA" id="ARBA00020786"/>
    </source>
</evidence>
<keyword evidence="7" id="KW-1185">Reference proteome</keyword>
<name>A0A8E2EIM1_9PEZI</name>
<dbReference type="PANTHER" id="PTHR23048">
    <property type="entry name" value="MYOSIN LIGHT CHAIN 1, 3"/>
    <property type="match status" value="1"/>
</dbReference>
<sequence>MSRPTSIKTDSSSQADRLAPPETTPSKHALCTFSMRANVGSPPRMMEIVCKINPERLKSMMRCLGYNHTRSEIETMLKGIKPCNEGAIEFDDFLSVLDSKVQDEASDVEISQAFMVFDRDETGSITPGDLYSVMEILGQKVNKEQPSAIFKEADLDGDGVINFDDFYRLVKRK</sequence>
<evidence type="ECO:0000256" key="4">
    <source>
        <dbReference type="SAM" id="MobiDB-lite"/>
    </source>
</evidence>
<dbReference type="Pfam" id="PF13833">
    <property type="entry name" value="EF-hand_8"/>
    <property type="match status" value="2"/>
</dbReference>
<gene>
    <name evidence="6" type="ORF">K432DRAFT_439868</name>
</gene>
<dbReference type="InterPro" id="IPR050230">
    <property type="entry name" value="CALM/Myosin/TropC-like"/>
</dbReference>
<evidence type="ECO:0000259" key="5">
    <source>
        <dbReference type="PROSITE" id="PS50222"/>
    </source>
</evidence>
<dbReference type="EMBL" id="KV744832">
    <property type="protein sequence ID" value="OCK84691.1"/>
    <property type="molecule type" value="Genomic_DNA"/>
</dbReference>
<proteinExistence type="predicted"/>
<keyword evidence="2" id="KW-0677">Repeat</keyword>
<dbReference type="GO" id="GO:0016460">
    <property type="term" value="C:myosin II complex"/>
    <property type="evidence" value="ECO:0007669"/>
    <property type="project" value="TreeGrafter"/>
</dbReference>
<dbReference type="PANTHER" id="PTHR23048:SF0">
    <property type="entry name" value="CALMODULIN LIKE 3"/>
    <property type="match status" value="1"/>
</dbReference>
<dbReference type="GO" id="GO:0005509">
    <property type="term" value="F:calcium ion binding"/>
    <property type="evidence" value="ECO:0007669"/>
    <property type="project" value="InterPro"/>
</dbReference>
<dbReference type="SUPFAM" id="SSF47473">
    <property type="entry name" value="EF-hand"/>
    <property type="match status" value="1"/>
</dbReference>
<evidence type="ECO:0000256" key="3">
    <source>
        <dbReference type="ARBA" id="ARBA00022837"/>
    </source>
</evidence>
<feature type="domain" description="EF-hand" evidence="5">
    <location>
        <begin position="141"/>
        <end position="173"/>
    </location>
</feature>
<evidence type="ECO:0000256" key="2">
    <source>
        <dbReference type="ARBA" id="ARBA00022737"/>
    </source>
</evidence>
<dbReference type="CDD" id="cd00051">
    <property type="entry name" value="EFh"/>
    <property type="match status" value="1"/>
</dbReference>
<reference evidence="6 7" key="1">
    <citation type="journal article" date="2016" name="Nat. Commun.">
        <title>Ectomycorrhizal ecology is imprinted in the genome of the dominant symbiotic fungus Cenococcum geophilum.</title>
        <authorList>
            <consortium name="DOE Joint Genome Institute"/>
            <person name="Peter M."/>
            <person name="Kohler A."/>
            <person name="Ohm R.A."/>
            <person name="Kuo A."/>
            <person name="Krutzmann J."/>
            <person name="Morin E."/>
            <person name="Arend M."/>
            <person name="Barry K.W."/>
            <person name="Binder M."/>
            <person name="Choi C."/>
            <person name="Clum A."/>
            <person name="Copeland A."/>
            <person name="Grisel N."/>
            <person name="Haridas S."/>
            <person name="Kipfer T."/>
            <person name="LaButti K."/>
            <person name="Lindquist E."/>
            <person name="Lipzen A."/>
            <person name="Maire R."/>
            <person name="Meier B."/>
            <person name="Mihaltcheva S."/>
            <person name="Molinier V."/>
            <person name="Murat C."/>
            <person name="Poggeler S."/>
            <person name="Quandt C.A."/>
            <person name="Sperisen C."/>
            <person name="Tritt A."/>
            <person name="Tisserant E."/>
            <person name="Crous P.W."/>
            <person name="Henrissat B."/>
            <person name="Nehls U."/>
            <person name="Egli S."/>
            <person name="Spatafora J.W."/>
            <person name="Grigoriev I.V."/>
            <person name="Martin F.M."/>
        </authorList>
    </citation>
    <scope>NUCLEOTIDE SEQUENCE [LARGE SCALE GENOMIC DNA]</scope>
    <source>
        <strain evidence="6 7">CBS 459.81</strain>
    </source>
</reference>
<accession>A0A8E2EIM1</accession>